<evidence type="ECO:0000256" key="1">
    <source>
        <dbReference type="SAM" id="MobiDB-lite"/>
    </source>
</evidence>
<feature type="transmembrane region" description="Helical" evidence="2">
    <location>
        <begin position="81"/>
        <end position="98"/>
    </location>
</feature>
<reference evidence="3" key="1">
    <citation type="submission" date="2020-06" db="EMBL/GenBank/DDBJ databases">
        <authorList>
            <consortium name="Plant Systems Biology data submission"/>
        </authorList>
    </citation>
    <scope>NUCLEOTIDE SEQUENCE</scope>
    <source>
        <strain evidence="3">D6</strain>
    </source>
</reference>
<feature type="region of interest" description="Disordered" evidence="1">
    <location>
        <begin position="1"/>
        <end position="69"/>
    </location>
</feature>
<keyword evidence="4" id="KW-1185">Reference proteome</keyword>
<feature type="compositionally biased region" description="Polar residues" evidence="1">
    <location>
        <begin position="58"/>
        <end position="69"/>
    </location>
</feature>
<feature type="compositionally biased region" description="Low complexity" evidence="1">
    <location>
        <begin position="12"/>
        <end position="27"/>
    </location>
</feature>
<dbReference type="InterPro" id="IPR027417">
    <property type="entry name" value="P-loop_NTPase"/>
</dbReference>
<evidence type="ECO:0008006" key="5">
    <source>
        <dbReference type="Google" id="ProtNLM"/>
    </source>
</evidence>
<protein>
    <recommendedName>
        <fullName evidence="5">Sulfotransferase</fullName>
    </recommendedName>
</protein>
<name>A0A9N8HL34_9STRA</name>
<dbReference type="Pfam" id="PF13469">
    <property type="entry name" value="Sulfotransfer_3"/>
    <property type="match status" value="1"/>
</dbReference>
<feature type="transmembrane region" description="Helical" evidence="2">
    <location>
        <begin position="135"/>
        <end position="157"/>
    </location>
</feature>
<organism evidence="3 4">
    <name type="scientific">Seminavis robusta</name>
    <dbReference type="NCBI Taxonomy" id="568900"/>
    <lineage>
        <taxon>Eukaryota</taxon>
        <taxon>Sar</taxon>
        <taxon>Stramenopiles</taxon>
        <taxon>Ochrophyta</taxon>
        <taxon>Bacillariophyta</taxon>
        <taxon>Bacillariophyceae</taxon>
        <taxon>Bacillariophycidae</taxon>
        <taxon>Naviculales</taxon>
        <taxon>Naviculaceae</taxon>
        <taxon>Seminavis</taxon>
    </lineage>
</organism>
<accession>A0A9N8HL34</accession>
<keyword evidence="2" id="KW-0472">Membrane</keyword>
<dbReference type="OrthoDB" id="429813at2759"/>
<evidence type="ECO:0000256" key="2">
    <source>
        <dbReference type="SAM" id="Phobius"/>
    </source>
</evidence>
<dbReference type="AlphaFoldDB" id="A0A9N8HL34"/>
<dbReference type="SUPFAM" id="SSF52540">
    <property type="entry name" value="P-loop containing nucleoside triphosphate hydrolases"/>
    <property type="match status" value="1"/>
</dbReference>
<evidence type="ECO:0000313" key="3">
    <source>
        <dbReference type="EMBL" id="CAB9517826.1"/>
    </source>
</evidence>
<dbReference type="InterPro" id="IPR052736">
    <property type="entry name" value="Stf3_sulfotransferase"/>
</dbReference>
<sequence>MTSSGNMKKPTTDSSTDSTATTGTGSAETNRKLRRFNSTSSTSSESTTSNTDSDSSIAEASQNDTSMTNDNDDFPLLPPRWYAFFVLGALAYVMSPYAKFVTAFYIVTWTASPVADWGIICQLAKRNFSGRHDGLPLRFNLIGIAVLAWMTFVRFPLECVLWYLDEILFSGYKATKVEEPLFILGQPRSGTTKFQDVLSADQDSFCSMYLYEIRFPYLTVQYLVDFLNKMDQLCLGGQGYNLAVRMGVLNLLPESGQRKQMRRLRYDLPDEDDNLLLFHGPYHLLLTAFFPSHAKMLYQFGDLPETSRVRMMKFHQRCVQKMMYRRGRGKRYLCKWVACWNGLLEQSKRVYPDAKYAIIVRDPREQLPSWLKLQGAFSEQMAGHNVMQIPQVRKDVIDVMARWHQKQAEFCASSSAAKHIIQFEDFVQDIPREVTKLYDFLGLSIQPGSSFHKSLLEHRRNQSNHKKTVIRKQEAFISEQEILSRFPPLLPTLKSPSQ</sequence>
<dbReference type="Gene3D" id="3.40.50.300">
    <property type="entry name" value="P-loop containing nucleotide triphosphate hydrolases"/>
    <property type="match status" value="1"/>
</dbReference>
<dbReference type="Proteomes" id="UP001153069">
    <property type="component" value="Unassembled WGS sequence"/>
</dbReference>
<evidence type="ECO:0000313" key="4">
    <source>
        <dbReference type="Proteomes" id="UP001153069"/>
    </source>
</evidence>
<dbReference type="PANTHER" id="PTHR36451:SF1">
    <property type="entry name" value="OMEGA-HYDROXY-BETA-DIHYDROMENAQUINONE-9 SULFOTRANSFERASE STF3"/>
    <property type="match status" value="1"/>
</dbReference>
<dbReference type="PANTHER" id="PTHR36451">
    <property type="entry name" value="PAPS-DEPENDENT SULFOTRANSFERASE STF3"/>
    <property type="match status" value="1"/>
</dbReference>
<keyword evidence="2" id="KW-0812">Transmembrane</keyword>
<proteinExistence type="predicted"/>
<dbReference type="EMBL" id="CAICTM010000882">
    <property type="protein sequence ID" value="CAB9517826.1"/>
    <property type="molecule type" value="Genomic_DNA"/>
</dbReference>
<keyword evidence="2" id="KW-1133">Transmembrane helix</keyword>
<gene>
    <name evidence="3" type="ORF">SEMRO_883_G215490.2</name>
</gene>
<feature type="compositionally biased region" description="Low complexity" evidence="1">
    <location>
        <begin position="37"/>
        <end position="56"/>
    </location>
</feature>
<comment type="caution">
    <text evidence="3">The sequence shown here is derived from an EMBL/GenBank/DDBJ whole genome shotgun (WGS) entry which is preliminary data.</text>
</comment>